<organism evidence="3 4">
    <name type="scientific">Peribacillus simplex NBRC 15720 = DSM 1321</name>
    <dbReference type="NCBI Taxonomy" id="1349754"/>
    <lineage>
        <taxon>Bacteria</taxon>
        <taxon>Bacillati</taxon>
        <taxon>Bacillota</taxon>
        <taxon>Bacilli</taxon>
        <taxon>Bacillales</taxon>
        <taxon>Bacillaceae</taxon>
        <taxon>Peribacillus</taxon>
    </lineage>
</organism>
<dbReference type="RefSeq" id="WP_063234445.1">
    <property type="nucleotide sequence ID" value="NZ_BCVO01000015.1"/>
</dbReference>
<dbReference type="AlphaFoldDB" id="A0A223END5"/>
<sequence length="161" mass="18555">MRRSIKILSVPFAAMLVLAGCAEENDEVKNPPVQENENQAEKNPETETDNNEKLPFTYKDFQLEVDYTGNDNEYEAEYDTMGAQTEASIEDKINKHEVHGDEAMKELTPILEKLTFTKDSTEEEVIQEVTKAFDLKDDYQEFDLEVVFDDGTKKEYKVNNK</sequence>
<dbReference type="Pfam" id="PF14039">
    <property type="entry name" value="YusW"/>
    <property type="match status" value="1"/>
</dbReference>
<name>A0A223END5_9BACI</name>
<protein>
    <recommendedName>
        <fullName evidence="5">YusW-like protein</fullName>
    </recommendedName>
</protein>
<dbReference type="GeneID" id="56475862"/>
<dbReference type="Proteomes" id="UP000214618">
    <property type="component" value="Chromosome"/>
</dbReference>
<keyword evidence="2" id="KW-0732">Signal</keyword>
<dbReference type="OrthoDB" id="2452750at2"/>
<evidence type="ECO:0000313" key="3">
    <source>
        <dbReference type="EMBL" id="ASS96701.1"/>
    </source>
</evidence>
<accession>A0A223END5</accession>
<feature type="signal peptide" evidence="2">
    <location>
        <begin position="1"/>
        <end position="22"/>
    </location>
</feature>
<evidence type="ECO:0000256" key="2">
    <source>
        <dbReference type="SAM" id="SignalP"/>
    </source>
</evidence>
<proteinExistence type="predicted"/>
<evidence type="ECO:0000313" key="4">
    <source>
        <dbReference type="Proteomes" id="UP000214618"/>
    </source>
</evidence>
<dbReference type="InterPro" id="IPR025623">
    <property type="entry name" value="YusW"/>
</dbReference>
<reference evidence="3 4" key="1">
    <citation type="submission" date="2016-10" db="EMBL/GenBank/DDBJ databases">
        <title>The whole genome sequencing and assembly of Bacillus simplex DSM 1321 strain.</title>
        <authorList>
            <person name="Park M.-K."/>
            <person name="Lee Y.-J."/>
            <person name="Yi H."/>
            <person name="Bahn Y.-S."/>
            <person name="Kim J.F."/>
            <person name="Lee D.-W."/>
        </authorList>
    </citation>
    <scope>NUCLEOTIDE SEQUENCE [LARGE SCALE GENOMIC DNA]</scope>
    <source>
        <strain evidence="3 4">DSM 1321</strain>
    </source>
</reference>
<evidence type="ECO:0008006" key="5">
    <source>
        <dbReference type="Google" id="ProtNLM"/>
    </source>
</evidence>
<gene>
    <name evidence="3" type="ORF">BS1321_24030</name>
</gene>
<dbReference type="PROSITE" id="PS51257">
    <property type="entry name" value="PROKAR_LIPOPROTEIN"/>
    <property type="match status" value="1"/>
</dbReference>
<evidence type="ECO:0000256" key="1">
    <source>
        <dbReference type="SAM" id="MobiDB-lite"/>
    </source>
</evidence>
<feature type="chain" id="PRO_5011221230" description="YusW-like protein" evidence="2">
    <location>
        <begin position="23"/>
        <end position="161"/>
    </location>
</feature>
<dbReference type="EMBL" id="CP017704">
    <property type="protein sequence ID" value="ASS96701.1"/>
    <property type="molecule type" value="Genomic_DNA"/>
</dbReference>
<feature type="region of interest" description="Disordered" evidence="1">
    <location>
        <begin position="27"/>
        <end position="53"/>
    </location>
</feature>